<dbReference type="GO" id="GO:0003677">
    <property type="term" value="F:DNA binding"/>
    <property type="evidence" value="ECO:0007669"/>
    <property type="project" value="UniProtKB-KW"/>
</dbReference>
<sequence>MAMKTFYVKDHEGSVHNPIGQLSTVPWWTAIGSQAVNGESCGLLKALPIEQPVGGGETATMHARMGAERGLDKGNINQFTIFPVTNLQLQKALCRKQRGNAASVILDKGSLKYEVLNWSDMSSSVMAQKTRELDKLGCKPAGGGQKSVQGGISLQTALPEYCAHFELGFGQPVICAKYPSVDHCYGVFSTFGSQISGRIMLPMSMSTEDVPIYVNAKQYHGIIRRRKSRAKAAMENKLPRNRKPYMHRSRHLHAMRRPRGCGGRFLNTKELNDGKGITDAKKTGDFQLSQPTGSQNSEVLESGGATLNSSMEANCGGSNLSGSEVTSMYSRVDFDCFPFNHHGSTVHGFSGMDGGHGIAMPSSRWTSQFGCKGKSFLAPVRCGISATPYNLAVMGCFEVGTDENITAQDDPQSETDGFDHEVVEEEVEDGEEDVEAIKATEEGKLYVGNLPYSTTSSELTEVFEEAGRVFSAEVIYDRVTDRSRGFGFVNMGSVEEAKKAIQMFNGTFSLPIKLAIHLARLPSVSISYSGVVVELQFGGRSVRVNFPEVPRGGEREVMGPRIQSGNRGFIDSEHKIYAGNLGWRLTSEGLKDAFANQLGVISAKVIYERDSRRSRGFGFVSFESAENAEAALEAMNGVEVEGRPLRLNLAGERSPPPSAKENSTENNLESGELLSSIGA</sequence>
<evidence type="ECO:0000313" key="11">
    <source>
        <dbReference type="EMBL" id="KAB5552922.1"/>
    </source>
</evidence>
<dbReference type="InterPro" id="IPR035979">
    <property type="entry name" value="RBD_domain_sf"/>
</dbReference>
<dbReference type="AlphaFoldDB" id="A0A5N5MD76"/>
<keyword evidence="2 7" id="KW-0694">RNA-binding</keyword>
<evidence type="ECO:0000256" key="2">
    <source>
        <dbReference type="ARBA" id="ARBA00022884"/>
    </source>
</evidence>
<feature type="compositionally biased region" description="Polar residues" evidence="9">
    <location>
        <begin position="660"/>
        <end position="669"/>
    </location>
</feature>
<keyword evidence="4 8" id="KW-0238">DNA-binding</keyword>
<feature type="region of interest" description="Disordered" evidence="9">
    <location>
        <begin position="647"/>
        <end position="679"/>
    </location>
</feature>
<accession>A0A5N5MD76</accession>
<dbReference type="PANTHER" id="PTHR48025">
    <property type="entry name" value="OS02G0815200 PROTEIN"/>
    <property type="match status" value="1"/>
</dbReference>
<keyword evidence="12" id="KW-1185">Reference proteome</keyword>
<evidence type="ECO:0000256" key="1">
    <source>
        <dbReference type="ARBA" id="ARBA00004123"/>
    </source>
</evidence>
<dbReference type="SUPFAM" id="SSF54928">
    <property type="entry name" value="RNA-binding domain, RBD"/>
    <property type="match status" value="1"/>
</dbReference>
<dbReference type="SMART" id="SM00360">
    <property type="entry name" value="RRM"/>
    <property type="match status" value="2"/>
</dbReference>
<organism evidence="11 12">
    <name type="scientific">Salix brachista</name>
    <dbReference type="NCBI Taxonomy" id="2182728"/>
    <lineage>
        <taxon>Eukaryota</taxon>
        <taxon>Viridiplantae</taxon>
        <taxon>Streptophyta</taxon>
        <taxon>Embryophyta</taxon>
        <taxon>Tracheophyta</taxon>
        <taxon>Spermatophyta</taxon>
        <taxon>Magnoliopsida</taxon>
        <taxon>eudicotyledons</taxon>
        <taxon>Gunneridae</taxon>
        <taxon>Pentapetalae</taxon>
        <taxon>rosids</taxon>
        <taxon>fabids</taxon>
        <taxon>Malpighiales</taxon>
        <taxon>Salicaceae</taxon>
        <taxon>Saliceae</taxon>
        <taxon>Salix</taxon>
    </lineage>
</organism>
<comment type="caution">
    <text evidence="11">The sequence shown here is derived from an EMBL/GenBank/DDBJ whole genome shotgun (WGS) entry which is preliminary data.</text>
</comment>
<evidence type="ECO:0000256" key="3">
    <source>
        <dbReference type="ARBA" id="ARBA00023015"/>
    </source>
</evidence>
<dbReference type="GO" id="GO:0003729">
    <property type="term" value="F:mRNA binding"/>
    <property type="evidence" value="ECO:0007669"/>
    <property type="project" value="TreeGrafter"/>
</dbReference>
<dbReference type="Proteomes" id="UP000326939">
    <property type="component" value="Chromosome 6"/>
</dbReference>
<dbReference type="PROSITE" id="PS50102">
    <property type="entry name" value="RRM"/>
    <property type="match status" value="2"/>
</dbReference>
<dbReference type="InterPro" id="IPR001289">
    <property type="entry name" value="NFYA"/>
</dbReference>
<evidence type="ECO:0000256" key="9">
    <source>
        <dbReference type="SAM" id="MobiDB-lite"/>
    </source>
</evidence>
<comment type="function">
    <text evidence="8">Component of the sequence-specific heterotrimeric transcription factor (NF-Y) which specifically recognizes a 5'-CCAAT-3' box motif found in the promoters of its target genes.</text>
</comment>
<evidence type="ECO:0000256" key="4">
    <source>
        <dbReference type="ARBA" id="ARBA00023125"/>
    </source>
</evidence>
<evidence type="ECO:0000259" key="10">
    <source>
        <dbReference type="PROSITE" id="PS50102"/>
    </source>
</evidence>
<proteinExistence type="inferred from homology"/>
<dbReference type="PROSITE" id="PS51152">
    <property type="entry name" value="NFYA_HAP2_2"/>
    <property type="match status" value="1"/>
</dbReference>
<dbReference type="EMBL" id="VDCV01000006">
    <property type="protein sequence ID" value="KAB5552922.1"/>
    <property type="molecule type" value="Genomic_DNA"/>
</dbReference>
<comment type="subunit">
    <text evidence="8">Heterotrimer.</text>
</comment>
<dbReference type="PRINTS" id="PR00616">
    <property type="entry name" value="CCAATSUBUNTB"/>
</dbReference>
<dbReference type="Pfam" id="PF00076">
    <property type="entry name" value="RRM_1"/>
    <property type="match status" value="2"/>
</dbReference>
<dbReference type="InterPro" id="IPR012677">
    <property type="entry name" value="Nucleotide-bd_a/b_plait_sf"/>
</dbReference>
<gene>
    <name evidence="11" type="ORF">DKX38_010233</name>
</gene>
<dbReference type="Gene3D" id="3.30.70.330">
    <property type="match status" value="2"/>
</dbReference>
<keyword evidence="6 8" id="KW-0539">Nucleus</keyword>
<evidence type="ECO:0000256" key="7">
    <source>
        <dbReference type="PROSITE-ProRule" id="PRU00176"/>
    </source>
</evidence>
<dbReference type="GO" id="GO:0009535">
    <property type="term" value="C:chloroplast thylakoid membrane"/>
    <property type="evidence" value="ECO:0007669"/>
    <property type="project" value="TreeGrafter"/>
</dbReference>
<feature type="domain" description="RRM" evidence="10">
    <location>
        <begin position="443"/>
        <end position="549"/>
    </location>
</feature>
<dbReference type="SMART" id="SM00521">
    <property type="entry name" value="CBF"/>
    <property type="match status" value="1"/>
</dbReference>
<dbReference type="Pfam" id="PF02045">
    <property type="entry name" value="CBFB_NFYA"/>
    <property type="match status" value="1"/>
</dbReference>
<keyword evidence="3 8" id="KW-0805">Transcription regulation</keyword>
<evidence type="ECO:0000256" key="6">
    <source>
        <dbReference type="ARBA" id="ARBA00023242"/>
    </source>
</evidence>
<dbReference type="GO" id="GO:1901259">
    <property type="term" value="P:chloroplast rRNA processing"/>
    <property type="evidence" value="ECO:0007669"/>
    <property type="project" value="TreeGrafter"/>
</dbReference>
<reference evidence="12" key="1">
    <citation type="journal article" date="2019" name="Gigascience">
        <title>De novo genome assembly of the endangered Acer yangbiense, a plant species with extremely small populations endemic to Yunnan Province, China.</title>
        <authorList>
            <person name="Yang J."/>
            <person name="Wariss H.M."/>
            <person name="Tao L."/>
            <person name="Zhang R."/>
            <person name="Yun Q."/>
            <person name="Hollingsworth P."/>
            <person name="Dao Z."/>
            <person name="Luo G."/>
            <person name="Guo H."/>
            <person name="Ma Y."/>
            <person name="Sun W."/>
        </authorList>
    </citation>
    <scope>NUCLEOTIDE SEQUENCE [LARGE SCALE GENOMIC DNA]</scope>
    <source>
        <strain evidence="12">cv. br00</strain>
    </source>
</reference>
<dbReference type="PANTHER" id="PTHR48025:SF11">
    <property type="entry name" value="RNA-BINDING PROTEIN CP33, CHLOROPLASTIC"/>
    <property type="match status" value="1"/>
</dbReference>
<name>A0A5N5MD76_9ROSI</name>
<comment type="subcellular location">
    <subcellularLocation>
        <location evidence="1 8">Nucleus</location>
    </subcellularLocation>
</comment>
<feature type="domain" description="RRM" evidence="10">
    <location>
        <begin position="574"/>
        <end position="652"/>
    </location>
</feature>
<dbReference type="GO" id="GO:0003700">
    <property type="term" value="F:DNA-binding transcription factor activity"/>
    <property type="evidence" value="ECO:0007669"/>
    <property type="project" value="UniProtKB-UniRule"/>
</dbReference>
<keyword evidence="5 8" id="KW-0804">Transcription</keyword>
<evidence type="ECO:0000256" key="8">
    <source>
        <dbReference type="RuleBase" id="RU367155"/>
    </source>
</evidence>
<dbReference type="GO" id="GO:0005634">
    <property type="term" value="C:nucleus"/>
    <property type="evidence" value="ECO:0007669"/>
    <property type="project" value="UniProtKB-SubCell"/>
</dbReference>
<comment type="similarity">
    <text evidence="8">Belongs to the NFYA/HAP2 subunit family.</text>
</comment>
<dbReference type="InterPro" id="IPR000504">
    <property type="entry name" value="RRM_dom"/>
</dbReference>
<dbReference type="InterPro" id="IPR050502">
    <property type="entry name" value="Euk_RNA-bind_prot"/>
</dbReference>
<evidence type="ECO:0000256" key="5">
    <source>
        <dbReference type="ARBA" id="ARBA00023163"/>
    </source>
</evidence>
<dbReference type="Gene3D" id="6.10.250.2430">
    <property type="match status" value="1"/>
</dbReference>
<protein>
    <recommendedName>
        <fullName evidence="8">Nuclear transcription factor Y subunit</fullName>
    </recommendedName>
</protein>
<evidence type="ECO:0000313" key="12">
    <source>
        <dbReference type="Proteomes" id="UP000326939"/>
    </source>
</evidence>